<dbReference type="RefSeq" id="WP_211543844.1">
    <property type="nucleotide sequence ID" value="NZ_JAGTUK010000003.1"/>
</dbReference>
<reference evidence="7 8" key="1">
    <citation type="submission" date="2021-04" db="EMBL/GenBank/DDBJ databases">
        <title>Whole genome analysis of root endophytic bacterium Microbacterium paraoxydans ku-mp colonizing RP-bio226 rice variety.</title>
        <authorList>
            <person name="Ulaganathan K."/>
            <person name="Latha B."/>
        </authorList>
    </citation>
    <scope>NUCLEOTIDE SEQUENCE [LARGE SCALE GENOMIC DNA]</scope>
    <source>
        <strain evidence="8">ku-mp</strain>
    </source>
</reference>
<dbReference type="EMBL" id="JAGTUK010000003">
    <property type="protein sequence ID" value="MBS0024710.1"/>
    <property type="molecule type" value="Genomic_DNA"/>
</dbReference>
<evidence type="ECO:0000313" key="8">
    <source>
        <dbReference type="Proteomes" id="UP000678243"/>
    </source>
</evidence>
<dbReference type="InterPro" id="IPR036271">
    <property type="entry name" value="Tet_transcr_reg_TetR-rel_C_sf"/>
</dbReference>
<keyword evidence="2" id="KW-0805">Transcription regulation</keyword>
<dbReference type="PROSITE" id="PS50977">
    <property type="entry name" value="HTH_TETR_2"/>
    <property type="match status" value="1"/>
</dbReference>
<dbReference type="InterPro" id="IPR001647">
    <property type="entry name" value="HTH_TetR"/>
</dbReference>
<keyword evidence="3 5" id="KW-0238">DNA-binding</keyword>
<dbReference type="PRINTS" id="PR00400">
    <property type="entry name" value="TETREPRESSOR"/>
</dbReference>
<dbReference type="Pfam" id="PF02909">
    <property type="entry name" value="TetR_C_1"/>
    <property type="match status" value="1"/>
</dbReference>
<dbReference type="SUPFAM" id="SSF48498">
    <property type="entry name" value="Tetracyclin repressor-like, C-terminal domain"/>
    <property type="match status" value="1"/>
</dbReference>
<keyword evidence="1" id="KW-0678">Repressor</keyword>
<accession>A0ABS5IP23</accession>
<evidence type="ECO:0000259" key="6">
    <source>
        <dbReference type="PROSITE" id="PS50977"/>
    </source>
</evidence>
<gene>
    <name evidence="7" type="ORF">KE274_11370</name>
</gene>
<proteinExistence type="predicted"/>
<evidence type="ECO:0000256" key="4">
    <source>
        <dbReference type="ARBA" id="ARBA00023163"/>
    </source>
</evidence>
<protein>
    <submittedName>
        <fullName evidence="7">TetR/AcrR family transcriptional regulator C-terminal domain-containing protein</fullName>
    </submittedName>
</protein>
<dbReference type="SUPFAM" id="SSF46689">
    <property type="entry name" value="Homeodomain-like"/>
    <property type="match status" value="1"/>
</dbReference>
<dbReference type="Gene3D" id="1.10.10.60">
    <property type="entry name" value="Homeodomain-like"/>
    <property type="match status" value="1"/>
</dbReference>
<evidence type="ECO:0000256" key="5">
    <source>
        <dbReference type="PROSITE-ProRule" id="PRU00335"/>
    </source>
</evidence>
<keyword evidence="8" id="KW-1185">Reference proteome</keyword>
<evidence type="ECO:0000256" key="1">
    <source>
        <dbReference type="ARBA" id="ARBA00022491"/>
    </source>
</evidence>
<keyword evidence="4" id="KW-0804">Transcription</keyword>
<dbReference type="Proteomes" id="UP000678243">
    <property type="component" value="Unassembled WGS sequence"/>
</dbReference>
<dbReference type="InterPro" id="IPR003012">
    <property type="entry name" value="Tet_transcr_reg_TetR"/>
</dbReference>
<dbReference type="InterPro" id="IPR004111">
    <property type="entry name" value="Repressor_TetR_C"/>
</dbReference>
<organism evidence="7 8">
    <name type="scientific">Microbacterium paraoxydans</name>
    <dbReference type="NCBI Taxonomy" id="199592"/>
    <lineage>
        <taxon>Bacteria</taxon>
        <taxon>Bacillati</taxon>
        <taxon>Actinomycetota</taxon>
        <taxon>Actinomycetes</taxon>
        <taxon>Micrococcales</taxon>
        <taxon>Microbacteriaceae</taxon>
        <taxon>Microbacterium</taxon>
    </lineage>
</organism>
<sequence>MAKNLVDLLWRDSAAATSSRRGPRARHSTDDVVARAIELADADGLAAVTIRALAQALGLTPMSIYTHVNSRADLLVLMADAVHGQPASPGETADWRARVRLLAADNLALYRAHPWLLDVHDPRTALGPGTIAAYDRELRAFDGLGLDPVQRDAALTFVREFARSAAARLREAAEAEEFAPIWSDAAPRLARYLGDDFPLAQEVGRAAGEAMGGPSDPEAAWEFGLARVLDGLAGLVEPGVAPR</sequence>
<dbReference type="Pfam" id="PF00440">
    <property type="entry name" value="TetR_N"/>
    <property type="match status" value="1"/>
</dbReference>
<dbReference type="InterPro" id="IPR009057">
    <property type="entry name" value="Homeodomain-like_sf"/>
</dbReference>
<feature type="domain" description="HTH tetR-type" evidence="6">
    <location>
        <begin position="26"/>
        <end position="86"/>
    </location>
</feature>
<feature type="DNA-binding region" description="H-T-H motif" evidence="5">
    <location>
        <begin position="49"/>
        <end position="68"/>
    </location>
</feature>
<evidence type="ECO:0000256" key="2">
    <source>
        <dbReference type="ARBA" id="ARBA00023015"/>
    </source>
</evidence>
<name>A0ABS5IP23_9MICO</name>
<comment type="caution">
    <text evidence="7">The sequence shown here is derived from an EMBL/GenBank/DDBJ whole genome shotgun (WGS) entry which is preliminary data.</text>
</comment>
<dbReference type="Gene3D" id="1.10.357.10">
    <property type="entry name" value="Tetracycline Repressor, domain 2"/>
    <property type="match status" value="1"/>
</dbReference>
<evidence type="ECO:0000256" key="3">
    <source>
        <dbReference type="ARBA" id="ARBA00023125"/>
    </source>
</evidence>
<evidence type="ECO:0000313" key="7">
    <source>
        <dbReference type="EMBL" id="MBS0024710.1"/>
    </source>
</evidence>